<dbReference type="EMBL" id="KI669590">
    <property type="protein sequence ID" value="ETN08067.1"/>
    <property type="molecule type" value="Genomic_DNA"/>
</dbReference>
<name>W2Q4J0_PHYN3</name>
<organism evidence="2 3">
    <name type="scientific">Phytophthora nicotianae (strain INRA-310)</name>
    <name type="common">Phytophthora parasitica</name>
    <dbReference type="NCBI Taxonomy" id="761204"/>
    <lineage>
        <taxon>Eukaryota</taxon>
        <taxon>Sar</taxon>
        <taxon>Stramenopiles</taxon>
        <taxon>Oomycota</taxon>
        <taxon>Peronosporomycetes</taxon>
        <taxon>Peronosporales</taxon>
        <taxon>Peronosporaceae</taxon>
        <taxon>Phytophthora</taxon>
    </lineage>
</organism>
<reference evidence="2 3" key="2">
    <citation type="submission" date="2013-11" db="EMBL/GenBank/DDBJ databases">
        <title>The Genome Sequence of Phytophthora parasitica INRA-310.</title>
        <authorList>
            <consortium name="The Broad Institute Genomics Platform"/>
            <person name="Russ C."/>
            <person name="Tyler B."/>
            <person name="Panabieres F."/>
            <person name="Shan W."/>
            <person name="Tripathy S."/>
            <person name="Grunwald N."/>
            <person name="Machado M."/>
            <person name="Johnson C.S."/>
            <person name="Arredondo F."/>
            <person name="Hong C."/>
            <person name="Coffey M."/>
            <person name="Young S.K."/>
            <person name="Zeng Q."/>
            <person name="Gargeya S."/>
            <person name="Fitzgerald M."/>
            <person name="Abouelleil A."/>
            <person name="Alvarado L."/>
            <person name="Chapman S.B."/>
            <person name="Gainer-Dewar J."/>
            <person name="Goldberg J."/>
            <person name="Griggs A."/>
            <person name="Gujja S."/>
            <person name="Hansen M."/>
            <person name="Howarth C."/>
            <person name="Imamovic A."/>
            <person name="Ireland A."/>
            <person name="Larimer J."/>
            <person name="McCowan C."/>
            <person name="Murphy C."/>
            <person name="Pearson M."/>
            <person name="Poon T.W."/>
            <person name="Priest M."/>
            <person name="Roberts A."/>
            <person name="Saif S."/>
            <person name="Shea T."/>
            <person name="Sykes S."/>
            <person name="Wortman J."/>
            <person name="Nusbaum C."/>
            <person name="Birren B."/>
        </authorList>
    </citation>
    <scope>NUCLEOTIDE SEQUENCE [LARGE SCALE GENOMIC DNA]</scope>
    <source>
        <strain evidence="2 3">INRA-310</strain>
    </source>
</reference>
<dbReference type="RefSeq" id="XP_008906871.1">
    <property type="nucleotide sequence ID" value="XM_008908623.1"/>
</dbReference>
<evidence type="ECO:0000313" key="3">
    <source>
        <dbReference type="Proteomes" id="UP000018817"/>
    </source>
</evidence>
<dbReference type="Proteomes" id="UP000018817">
    <property type="component" value="Unassembled WGS sequence"/>
</dbReference>
<dbReference type="OrthoDB" id="121103at2759"/>
<accession>W2Q4J0</accession>
<evidence type="ECO:0000313" key="2">
    <source>
        <dbReference type="EMBL" id="ETN08067.1"/>
    </source>
</evidence>
<protein>
    <submittedName>
        <fullName evidence="2">Uncharacterized protein</fullName>
    </submittedName>
</protein>
<dbReference type="VEuPathDB" id="FungiDB:PPTG_23137"/>
<dbReference type="AlphaFoldDB" id="W2Q4J0"/>
<gene>
    <name evidence="2" type="ORF">PPTG_23137</name>
</gene>
<evidence type="ECO:0000256" key="1">
    <source>
        <dbReference type="SAM" id="MobiDB-lite"/>
    </source>
</evidence>
<dbReference type="GeneID" id="20191736"/>
<reference evidence="3" key="1">
    <citation type="submission" date="2011-12" db="EMBL/GenBank/DDBJ databases">
        <authorList>
            <consortium name="The Broad Institute Genome Sequencing Platform"/>
            <person name="Russ C."/>
            <person name="Tyler B."/>
            <person name="Panabieres F."/>
            <person name="Shan W."/>
            <person name="Tripathy S."/>
            <person name="Grunwald N."/>
            <person name="Machado M."/>
            <person name="Young S.K."/>
            <person name="Zeng Q."/>
            <person name="Gargeya S."/>
            <person name="Fitzgerald M."/>
            <person name="Haas B."/>
            <person name="Abouelleil A."/>
            <person name="Alvarado L."/>
            <person name="Arachchi H.M."/>
            <person name="Berlin A."/>
            <person name="Chapman S.B."/>
            <person name="Gearin G."/>
            <person name="Goldberg J."/>
            <person name="Griggs A."/>
            <person name="Gujja S."/>
            <person name="Hansen M."/>
            <person name="Heiman D."/>
            <person name="Howarth C."/>
            <person name="Larimer J."/>
            <person name="Lui A."/>
            <person name="MacDonald P.J.P."/>
            <person name="McCowen C."/>
            <person name="Montmayeur A."/>
            <person name="Murphy C."/>
            <person name="Neiman D."/>
            <person name="Pearson M."/>
            <person name="Priest M."/>
            <person name="Roberts A."/>
            <person name="Saif S."/>
            <person name="Shea T."/>
            <person name="Sisk P."/>
            <person name="Stolte C."/>
            <person name="Sykes S."/>
            <person name="Wortman J."/>
            <person name="Nusbaum C."/>
            <person name="Birren B."/>
        </authorList>
    </citation>
    <scope>NUCLEOTIDE SEQUENCE [LARGE SCALE GENOMIC DNA]</scope>
    <source>
        <strain evidence="3">INRA-310</strain>
    </source>
</reference>
<sequence length="102" mass="11260">MPDEARACVWSTAASSSHRFSLQHAVDFVFVTESSAKRISKAIRDGMSEQFFILPTSAGRRRHVARAAAANLPPSLEETADRRPFSDSFFDSGSEGEDQDRP</sequence>
<feature type="region of interest" description="Disordered" evidence="1">
    <location>
        <begin position="69"/>
        <end position="102"/>
    </location>
</feature>
<proteinExistence type="predicted"/>